<name>A0ABV8V792_9GAMM</name>
<keyword evidence="3" id="KW-1185">Reference proteome</keyword>
<gene>
    <name evidence="2" type="ORF">ACFOX3_11375</name>
</gene>
<dbReference type="RefSeq" id="WP_290264854.1">
    <property type="nucleotide sequence ID" value="NZ_JAUFQG010000006.1"/>
</dbReference>
<keyword evidence="2" id="KW-0012">Acyltransferase</keyword>
<proteinExistence type="predicted"/>
<dbReference type="Proteomes" id="UP001595840">
    <property type="component" value="Unassembled WGS sequence"/>
</dbReference>
<dbReference type="CDD" id="cd04301">
    <property type="entry name" value="NAT_SF"/>
    <property type="match status" value="1"/>
</dbReference>
<organism evidence="2 3">
    <name type="scientific">Simiduia curdlanivorans</name>
    <dbReference type="NCBI Taxonomy" id="1492769"/>
    <lineage>
        <taxon>Bacteria</taxon>
        <taxon>Pseudomonadati</taxon>
        <taxon>Pseudomonadota</taxon>
        <taxon>Gammaproteobacteria</taxon>
        <taxon>Cellvibrionales</taxon>
        <taxon>Cellvibrionaceae</taxon>
        <taxon>Simiduia</taxon>
    </lineage>
</organism>
<evidence type="ECO:0000259" key="1">
    <source>
        <dbReference type="PROSITE" id="PS51186"/>
    </source>
</evidence>
<dbReference type="EMBL" id="JBHSCX010000013">
    <property type="protein sequence ID" value="MFC4362904.1"/>
    <property type="molecule type" value="Genomic_DNA"/>
</dbReference>
<dbReference type="GO" id="GO:0016746">
    <property type="term" value="F:acyltransferase activity"/>
    <property type="evidence" value="ECO:0007669"/>
    <property type="project" value="UniProtKB-KW"/>
</dbReference>
<evidence type="ECO:0000313" key="2">
    <source>
        <dbReference type="EMBL" id="MFC4362904.1"/>
    </source>
</evidence>
<keyword evidence="2" id="KW-0808">Transferase</keyword>
<accession>A0ABV8V792</accession>
<comment type="caution">
    <text evidence="2">The sequence shown here is derived from an EMBL/GenBank/DDBJ whole genome shotgun (WGS) entry which is preliminary data.</text>
</comment>
<dbReference type="EC" id="2.3.1.-" evidence="2"/>
<reference evidence="3" key="1">
    <citation type="journal article" date="2019" name="Int. J. Syst. Evol. Microbiol.">
        <title>The Global Catalogue of Microorganisms (GCM) 10K type strain sequencing project: providing services to taxonomists for standard genome sequencing and annotation.</title>
        <authorList>
            <consortium name="The Broad Institute Genomics Platform"/>
            <consortium name="The Broad Institute Genome Sequencing Center for Infectious Disease"/>
            <person name="Wu L."/>
            <person name="Ma J."/>
        </authorList>
    </citation>
    <scope>NUCLEOTIDE SEQUENCE [LARGE SCALE GENOMIC DNA]</scope>
    <source>
        <strain evidence="3">CECT 8570</strain>
    </source>
</reference>
<protein>
    <submittedName>
        <fullName evidence="2">GNAT family N-acetyltransferase</fullName>
        <ecNumber evidence="2">2.3.1.-</ecNumber>
    </submittedName>
</protein>
<dbReference type="SUPFAM" id="SSF55729">
    <property type="entry name" value="Acyl-CoA N-acyltransferases (Nat)"/>
    <property type="match status" value="1"/>
</dbReference>
<evidence type="ECO:0000313" key="3">
    <source>
        <dbReference type="Proteomes" id="UP001595840"/>
    </source>
</evidence>
<dbReference type="InterPro" id="IPR016181">
    <property type="entry name" value="Acyl_CoA_acyltransferase"/>
</dbReference>
<dbReference type="Pfam" id="PF00583">
    <property type="entry name" value="Acetyltransf_1"/>
    <property type="match status" value="1"/>
</dbReference>
<dbReference type="Gene3D" id="3.40.630.30">
    <property type="match status" value="1"/>
</dbReference>
<dbReference type="PROSITE" id="PS51186">
    <property type="entry name" value="GNAT"/>
    <property type="match status" value="1"/>
</dbReference>
<sequence length="140" mass="15928">MIKLAVTDAEILSCFPVLVQLRPKLVRGRFLKQVRQMQTEGFQMAFLQDEGRVVAVAGFRVSSNLFMGKNLYVDDLITDAEHRSKGYGEEMIAWLEAFARVQGCLVLHLDSGTQRQQAHKFYFAQGFPITSFHFSKPLVD</sequence>
<dbReference type="InterPro" id="IPR000182">
    <property type="entry name" value="GNAT_dom"/>
</dbReference>
<feature type="domain" description="N-acetyltransferase" evidence="1">
    <location>
        <begin position="4"/>
        <end position="140"/>
    </location>
</feature>